<sequence>MLVLGLGYLQNLWYQTRESEKTLMTQKKQTFRLWLKNLAPGTQYYWGEGTMYEVGTVLVSYFNQICLKTSGFDKADFSWVPQANLIQDHELLIYFLQSSKDSIVAGQTNQALGQAGATFPTSNGVISEVYLKVNEGDAQFGRLVANAAFHELMHNKLDAYISGGVVRDIHTLGGGGLAVGTPLSNALRPSPQNIQLMANALAKSHPQYKVDLSRASPYP</sequence>
<reference evidence="1" key="2">
    <citation type="submission" date="2014-03" db="EMBL/GenBank/DDBJ databases">
        <title>Candidatus Competibacter-lineage genomes retrieved from metagenomes reveal functional metabolic diversity.</title>
        <authorList>
            <person name="McIlroy S.J."/>
            <person name="Albertsen M."/>
            <person name="Andresen E.K."/>
            <person name="Saunders A.M."/>
            <person name="Kristiansen R."/>
            <person name="Stokholm-Bjerregaard M."/>
            <person name="Nielsen K.L."/>
            <person name="Nielsen P.H."/>
        </authorList>
    </citation>
    <scope>NUCLEOTIDE SEQUENCE</scope>
    <source>
        <strain evidence="1">Run_A_D11</strain>
    </source>
</reference>
<protein>
    <submittedName>
        <fullName evidence="1">Uncharacterized protein</fullName>
    </submittedName>
</protein>
<reference evidence="1" key="1">
    <citation type="submission" date="2013-07" db="EMBL/GenBank/DDBJ databases">
        <authorList>
            <person name="McIlroy S."/>
        </authorList>
    </citation>
    <scope>NUCLEOTIDE SEQUENCE [LARGE SCALE GENOMIC DNA]</scope>
    <source>
        <strain evidence="1">Run_A_D11</strain>
    </source>
</reference>
<evidence type="ECO:0000313" key="1">
    <source>
        <dbReference type="EMBL" id="CDI03562.1"/>
    </source>
</evidence>
<dbReference type="RefSeq" id="WP_139031724.1">
    <property type="nucleotide sequence ID" value="NZ_CBTJ020000068.1"/>
</dbReference>
<accession>W6M799</accession>
<gene>
    <name evidence="1" type="ORF">BN873_590012</name>
</gene>
<comment type="caution">
    <text evidence="1">The sequence shown here is derived from an EMBL/GenBank/DDBJ whole genome shotgun (WGS) entry which is preliminary data.</text>
</comment>
<name>W6M799_9GAMM</name>
<dbReference type="Proteomes" id="UP000035760">
    <property type="component" value="Unassembled WGS sequence"/>
</dbReference>
<dbReference type="EMBL" id="CBTJ020000068">
    <property type="protein sequence ID" value="CDI03562.1"/>
    <property type="molecule type" value="Genomic_DNA"/>
</dbReference>
<organism evidence="1 2">
    <name type="scientific">Candidatus Competibacter denitrificans Run_A_D11</name>
    <dbReference type="NCBI Taxonomy" id="1400863"/>
    <lineage>
        <taxon>Bacteria</taxon>
        <taxon>Pseudomonadati</taxon>
        <taxon>Pseudomonadota</taxon>
        <taxon>Gammaproteobacteria</taxon>
        <taxon>Candidatus Competibacteraceae</taxon>
        <taxon>Candidatus Competibacter</taxon>
    </lineage>
</organism>
<evidence type="ECO:0000313" key="2">
    <source>
        <dbReference type="Proteomes" id="UP000035760"/>
    </source>
</evidence>
<keyword evidence="2" id="KW-1185">Reference proteome</keyword>
<dbReference type="AlphaFoldDB" id="W6M799"/>
<proteinExistence type="predicted"/>